<feature type="domain" description="Gfo/Idh/MocA-like oxidoreductase N-terminal" evidence="1">
    <location>
        <begin position="130"/>
        <end position="199"/>
    </location>
</feature>
<feature type="domain" description="Gfo/Idh/MocA-like oxidoreductase bacterial type C-terminal" evidence="2">
    <location>
        <begin position="247"/>
        <end position="301"/>
    </location>
</feature>
<dbReference type="SUPFAM" id="SSF55347">
    <property type="entry name" value="Glyceraldehyde-3-phosphate dehydrogenase-like, C-terminal domain"/>
    <property type="match status" value="1"/>
</dbReference>
<dbReference type="Pfam" id="PF19051">
    <property type="entry name" value="GFO_IDH_MocA_C2"/>
    <property type="match status" value="1"/>
</dbReference>
<evidence type="ECO:0000259" key="2">
    <source>
        <dbReference type="Pfam" id="PF19051"/>
    </source>
</evidence>
<sequence length="502" mass="55403">MMNRRTFLETASASACFTILPRHVLAGSGVVPPSDKITVAHIGTGTEGLREMPRLMAVPEVQIVAVCDPSKHAIGYRDWGTDDLLNELRTVLDKPEWMAGTEGTVPGGRDVAKNFVETYYATEQGGAFKGCSAYADFRELLDKEKDVDAVKIMTPDHLHGIISIACMKRGKHVIMHKPIANRLREAKLVIDTARETGVATHFMPWEANGSMDQVMAWINGGAIGDLREIHNWTNRPVWPQYTSVPTASTPVPEGFEWDLWLGPEAERPYSPDYTHMVFRGWYDFGGGSMADMGHYSLWTVFNALELGSPISVEPMLTHTCGLKNGIAYTVNNDFSFPTASTVRFKYPASGKRPAVDLVWYDGGMRPPAPELEMDKEEVPIEGMMFVGSKGKILAGFQLEDPHLMPQGSMPKDLVTPVRGRGQRGAVPSGMRQWIEAVRGGPQSPSSFLNAGPISEAVNLYAVALRTGKKLLYDGQSQKVTNVAEADKYLSREYRKGWDPRAL</sequence>
<dbReference type="PANTHER" id="PTHR43818:SF10">
    <property type="entry name" value="NADH-DEPENDENT DEHYDROGENASE-RELATED"/>
    <property type="match status" value="1"/>
</dbReference>
<evidence type="ECO:0000259" key="1">
    <source>
        <dbReference type="Pfam" id="PF01408"/>
    </source>
</evidence>
<dbReference type="PANTHER" id="PTHR43818">
    <property type="entry name" value="BCDNA.GH03377"/>
    <property type="match status" value="1"/>
</dbReference>
<dbReference type="AlphaFoldDB" id="A0AAU7DQE4"/>
<name>A0AAU7DQE4_9BACT</name>
<evidence type="ECO:0000313" key="3">
    <source>
        <dbReference type="EMBL" id="XBH19904.1"/>
    </source>
</evidence>
<dbReference type="GO" id="GO:0000166">
    <property type="term" value="F:nucleotide binding"/>
    <property type="evidence" value="ECO:0007669"/>
    <property type="project" value="InterPro"/>
</dbReference>
<dbReference type="InterPro" id="IPR043906">
    <property type="entry name" value="Gfo/Idh/MocA_OxRdtase_bact_C"/>
</dbReference>
<protein>
    <submittedName>
        <fullName evidence="3">Gfo/Idh/MocA family oxidoreductase</fullName>
    </submittedName>
</protein>
<gene>
    <name evidence="3" type="ORF">P8935_11425</name>
</gene>
<dbReference type="Pfam" id="PF01408">
    <property type="entry name" value="GFO_IDH_MocA"/>
    <property type="match status" value="1"/>
</dbReference>
<dbReference type="RefSeq" id="WP_348265126.1">
    <property type="nucleotide sequence ID" value="NZ_CP121196.1"/>
</dbReference>
<dbReference type="Gene3D" id="3.40.50.720">
    <property type="entry name" value="NAD(P)-binding Rossmann-like Domain"/>
    <property type="match status" value="1"/>
</dbReference>
<dbReference type="SUPFAM" id="SSF51735">
    <property type="entry name" value="NAD(P)-binding Rossmann-fold domains"/>
    <property type="match status" value="1"/>
</dbReference>
<reference evidence="3" key="1">
    <citation type="submission" date="2023-03" db="EMBL/GenBank/DDBJ databases">
        <title>Edaphobacter sp.</title>
        <authorList>
            <person name="Huber K.J."/>
            <person name="Papendorf J."/>
            <person name="Pilke C."/>
            <person name="Bunk B."/>
            <person name="Sproeer C."/>
            <person name="Pester M."/>
        </authorList>
    </citation>
    <scope>NUCLEOTIDE SEQUENCE</scope>
    <source>
        <strain evidence="3">DSM 110680</strain>
    </source>
</reference>
<dbReference type="InterPro" id="IPR000683">
    <property type="entry name" value="Gfo/Idh/MocA-like_OxRdtase_N"/>
</dbReference>
<dbReference type="Gene3D" id="3.30.360.10">
    <property type="entry name" value="Dihydrodipicolinate Reductase, domain 2"/>
    <property type="match status" value="1"/>
</dbReference>
<dbReference type="InterPro" id="IPR050463">
    <property type="entry name" value="Gfo/Idh/MocA_oxidrdct_glycsds"/>
</dbReference>
<organism evidence="3">
    <name type="scientific">Telmatobacter sp. DSM 110680</name>
    <dbReference type="NCBI Taxonomy" id="3036704"/>
    <lineage>
        <taxon>Bacteria</taxon>
        <taxon>Pseudomonadati</taxon>
        <taxon>Acidobacteriota</taxon>
        <taxon>Terriglobia</taxon>
        <taxon>Terriglobales</taxon>
        <taxon>Acidobacteriaceae</taxon>
        <taxon>Telmatobacter</taxon>
    </lineage>
</organism>
<dbReference type="EMBL" id="CP121196">
    <property type="protein sequence ID" value="XBH19904.1"/>
    <property type="molecule type" value="Genomic_DNA"/>
</dbReference>
<proteinExistence type="predicted"/>
<dbReference type="InterPro" id="IPR036291">
    <property type="entry name" value="NAD(P)-bd_dom_sf"/>
</dbReference>
<accession>A0AAU7DQE4</accession>